<evidence type="ECO:0000256" key="1">
    <source>
        <dbReference type="SAM" id="Phobius"/>
    </source>
</evidence>
<evidence type="ECO:0000313" key="2">
    <source>
        <dbReference type="EMBL" id="SDQ24946.1"/>
    </source>
</evidence>
<dbReference type="PANTHER" id="PTHR40700">
    <property type="entry name" value="HYPOTHETICAL MEMBRANE PROTEIN, CONSERVED, DUF63 FAMILY"/>
    <property type="match status" value="1"/>
</dbReference>
<dbReference type="PANTHER" id="PTHR40700:SF1">
    <property type="entry name" value="DUF63 DOMAIN-CONTAINING PROTEIN"/>
    <property type="match status" value="1"/>
</dbReference>
<evidence type="ECO:0000313" key="3">
    <source>
        <dbReference type="Proteomes" id="UP000198848"/>
    </source>
</evidence>
<sequence length="273" mass="28958">MVLPEGFVLPPWYLLVPILVVLGGVLALLWELEPPVTDRTVVAFVPWMMFGSTLHVLYRTGAYPENIEVLFTSPGVYLITAIIAGFAWIVGIFLYEGGLQPTIERVVGVTGTGFFAVFAMLAIGRSLGAGTFEPFWPVIAVVVSGIVTALAWLALGLWFTDVAATTGATGALVVFGHTLDGISTAIGYDVLGASEEVPVSRMILEAGTALPTADYIGGGWLFVLVKVLLALVILGLFKEYVEEEPRQARTVLALIAAIGLGPGVHNTLLFVVG</sequence>
<dbReference type="EMBL" id="FNLC01000001">
    <property type="protein sequence ID" value="SDQ24946.1"/>
    <property type="molecule type" value="Genomic_DNA"/>
</dbReference>
<gene>
    <name evidence="2" type="ORF">SAMN04489842_0220</name>
</gene>
<dbReference type="OrthoDB" id="308209at2157"/>
<organism evidence="2 3">
    <name type="scientific">Natronobacterium texcoconense</name>
    <dbReference type="NCBI Taxonomy" id="1095778"/>
    <lineage>
        <taxon>Archaea</taxon>
        <taxon>Methanobacteriati</taxon>
        <taxon>Methanobacteriota</taxon>
        <taxon>Stenosarchaea group</taxon>
        <taxon>Halobacteria</taxon>
        <taxon>Halobacteriales</taxon>
        <taxon>Natrialbaceae</taxon>
        <taxon>Natronobacterium</taxon>
    </lineage>
</organism>
<reference evidence="3" key="1">
    <citation type="submission" date="2016-10" db="EMBL/GenBank/DDBJ databases">
        <authorList>
            <person name="Varghese N."/>
            <person name="Submissions S."/>
        </authorList>
    </citation>
    <scope>NUCLEOTIDE SEQUENCE [LARGE SCALE GENOMIC DNA]</scope>
    <source>
        <strain evidence="3">DSM 24767</strain>
    </source>
</reference>
<feature type="transmembrane region" description="Helical" evidence="1">
    <location>
        <begin position="106"/>
        <end position="123"/>
    </location>
</feature>
<dbReference type="AlphaFoldDB" id="A0A1H0ZCW8"/>
<feature type="transmembrane region" description="Helical" evidence="1">
    <location>
        <begin position="41"/>
        <end position="58"/>
    </location>
</feature>
<keyword evidence="1" id="KW-1133">Transmembrane helix</keyword>
<feature type="transmembrane region" description="Helical" evidence="1">
    <location>
        <begin position="70"/>
        <end position="94"/>
    </location>
</feature>
<feature type="transmembrane region" description="Helical" evidence="1">
    <location>
        <begin position="135"/>
        <end position="159"/>
    </location>
</feature>
<dbReference type="Proteomes" id="UP000198848">
    <property type="component" value="Unassembled WGS sequence"/>
</dbReference>
<dbReference type="Pfam" id="PF01889">
    <property type="entry name" value="DUF63"/>
    <property type="match status" value="1"/>
</dbReference>
<keyword evidence="3" id="KW-1185">Reference proteome</keyword>
<protein>
    <submittedName>
        <fullName evidence="2">Uncharacterized membrane protein</fullName>
    </submittedName>
</protein>
<keyword evidence="1" id="KW-0812">Transmembrane</keyword>
<feature type="transmembrane region" description="Helical" evidence="1">
    <location>
        <begin position="12"/>
        <end position="29"/>
    </location>
</feature>
<proteinExistence type="predicted"/>
<name>A0A1H0ZCW8_NATTX</name>
<dbReference type="RefSeq" id="WP_090376073.1">
    <property type="nucleotide sequence ID" value="NZ_FNLC01000001.1"/>
</dbReference>
<accession>A0A1H0ZCW8</accession>
<dbReference type="STRING" id="1095778.SAMN04489842_0220"/>
<keyword evidence="1" id="KW-0472">Membrane</keyword>
<dbReference type="InterPro" id="IPR002749">
    <property type="entry name" value="DUF63"/>
</dbReference>
<feature type="transmembrane region" description="Helical" evidence="1">
    <location>
        <begin position="215"/>
        <end position="237"/>
    </location>
</feature>
<feature type="transmembrane region" description="Helical" evidence="1">
    <location>
        <begin position="249"/>
        <end position="272"/>
    </location>
</feature>